<sequence>MLPAKMVLYDSSTVKCFKWKSLAESSLEDASIGRGNIFHHTYERIVIDVAIGLDFFHGGGQTQAPVVAP</sequence>
<keyword evidence="2" id="KW-1185">Reference proteome</keyword>
<dbReference type="Proteomes" id="UP001056120">
    <property type="component" value="Linkage Group LG20"/>
</dbReference>
<gene>
    <name evidence="1" type="ORF">L1987_61056</name>
</gene>
<dbReference type="EMBL" id="CM042037">
    <property type="protein sequence ID" value="KAI3743349.1"/>
    <property type="molecule type" value="Genomic_DNA"/>
</dbReference>
<proteinExistence type="predicted"/>
<comment type="caution">
    <text evidence="1">The sequence shown here is derived from an EMBL/GenBank/DDBJ whole genome shotgun (WGS) entry which is preliminary data.</text>
</comment>
<reference evidence="2" key="1">
    <citation type="journal article" date="2022" name="Mol. Ecol. Resour.">
        <title>The genomes of chicory, endive, great burdock and yacon provide insights into Asteraceae palaeo-polyploidization history and plant inulin production.</title>
        <authorList>
            <person name="Fan W."/>
            <person name="Wang S."/>
            <person name="Wang H."/>
            <person name="Wang A."/>
            <person name="Jiang F."/>
            <person name="Liu H."/>
            <person name="Zhao H."/>
            <person name="Xu D."/>
            <person name="Zhang Y."/>
        </authorList>
    </citation>
    <scope>NUCLEOTIDE SEQUENCE [LARGE SCALE GENOMIC DNA]</scope>
    <source>
        <strain evidence="2">cv. Yunnan</strain>
    </source>
</reference>
<reference evidence="1 2" key="2">
    <citation type="journal article" date="2022" name="Mol. Ecol. Resour.">
        <title>The genomes of chicory, endive, great burdock and yacon provide insights into Asteraceae paleo-polyploidization history and plant inulin production.</title>
        <authorList>
            <person name="Fan W."/>
            <person name="Wang S."/>
            <person name="Wang H."/>
            <person name="Wang A."/>
            <person name="Jiang F."/>
            <person name="Liu H."/>
            <person name="Zhao H."/>
            <person name="Xu D."/>
            <person name="Zhang Y."/>
        </authorList>
    </citation>
    <scope>NUCLEOTIDE SEQUENCE [LARGE SCALE GENOMIC DNA]</scope>
    <source>
        <strain evidence="2">cv. Yunnan</strain>
        <tissue evidence="1">Leaves</tissue>
    </source>
</reference>
<name>A0ACB9D9Q8_9ASTR</name>
<protein>
    <submittedName>
        <fullName evidence="1">Uncharacterized protein</fullName>
    </submittedName>
</protein>
<evidence type="ECO:0000313" key="1">
    <source>
        <dbReference type="EMBL" id="KAI3743349.1"/>
    </source>
</evidence>
<organism evidence="1 2">
    <name type="scientific">Smallanthus sonchifolius</name>
    <dbReference type="NCBI Taxonomy" id="185202"/>
    <lineage>
        <taxon>Eukaryota</taxon>
        <taxon>Viridiplantae</taxon>
        <taxon>Streptophyta</taxon>
        <taxon>Embryophyta</taxon>
        <taxon>Tracheophyta</taxon>
        <taxon>Spermatophyta</taxon>
        <taxon>Magnoliopsida</taxon>
        <taxon>eudicotyledons</taxon>
        <taxon>Gunneridae</taxon>
        <taxon>Pentapetalae</taxon>
        <taxon>asterids</taxon>
        <taxon>campanulids</taxon>
        <taxon>Asterales</taxon>
        <taxon>Asteraceae</taxon>
        <taxon>Asteroideae</taxon>
        <taxon>Heliantheae alliance</taxon>
        <taxon>Millerieae</taxon>
        <taxon>Smallanthus</taxon>
    </lineage>
</organism>
<evidence type="ECO:0000313" key="2">
    <source>
        <dbReference type="Proteomes" id="UP001056120"/>
    </source>
</evidence>
<accession>A0ACB9D9Q8</accession>